<feature type="binding site" evidence="6">
    <location>
        <position position="158"/>
    </location>
    <ligand>
        <name>substrate</name>
    </ligand>
</feature>
<dbReference type="GO" id="GO:0004359">
    <property type="term" value="F:glutaminase activity"/>
    <property type="evidence" value="ECO:0007669"/>
    <property type="project" value="UniProtKB-UniRule"/>
</dbReference>
<evidence type="ECO:0000313" key="8">
    <source>
        <dbReference type="Proteomes" id="UP000754750"/>
    </source>
</evidence>
<dbReference type="InterPro" id="IPR012338">
    <property type="entry name" value="Beta-lactam/transpept-like"/>
</dbReference>
<dbReference type="EC" id="3.5.1.2" evidence="3 6"/>
<evidence type="ECO:0000256" key="4">
    <source>
        <dbReference type="ARBA" id="ARBA00022801"/>
    </source>
</evidence>
<dbReference type="Proteomes" id="UP000754750">
    <property type="component" value="Unassembled WGS sequence"/>
</dbReference>
<feature type="binding site" evidence="6">
    <location>
        <position position="259"/>
    </location>
    <ligand>
        <name>substrate</name>
    </ligand>
</feature>
<keyword evidence="4 6" id="KW-0378">Hydrolase</keyword>
<name>A0A928KXZ3_9FIRM</name>
<organism evidence="7 8">
    <name type="scientific">Faecalispora sporosphaeroides</name>
    <dbReference type="NCBI Taxonomy" id="1549"/>
    <lineage>
        <taxon>Bacteria</taxon>
        <taxon>Bacillati</taxon>
        <taxon>Bacillota</taxon>
        <taxon>Clostridia</taxon>
        <taxon>Eubacteriales</taxon>
        <taxon>Oscillospiraceae</taxon>
        <taxon>Faecalispora</taxon>
    </lineage>
</organism>
<evidence type="ECO:0000256" key="5">
    <source>
        <dbReference type="ARBA" id="ARBA00049534"/>
    </source>
</evidence>
<feature type="binding site" evidence="6">
    <location>
        <position position="116"/>
    </location>
    <ligand>
        <name>substrate</name>
    </ligand>
</feature>
<dbReference type="PANTHER" id="PTHR12544">
    <property type="entry name" value="GLUTAMINASE"/>
    <property type="match status" value="1"/>
</dbReference>
<sequence length="313" mass="34246">MPQDIDLILQEALLYGRSFLSRGKVADYIPELAKADPSHLGICLILPDGTTCRAGDWNVPFTMQSIAKTFSLILALQTVGYEKVFSKVGMEPTGDCFDSIVQLESKQLPPFNPMINAGAIVTVGCIDLPDPFEAFLDLVRRLCFHDAIRLNEQVYLSEKHSGLRNRSIAYLLQSDHILEGDPEQILDRYFRMCSVEVTTEDLARYALILANDGLDPVTGGQMIDEWIVRIVKTLMLTCGMYDESGEFAVKAGIPSKSGVGGGIVAAAEQGMGIATYGPVLNKKGNSIGGIHMLEYLSGKLNLHYFANKTCTSV</sequence>
<comment type="subunit">
    <text evidence="2 6">Homotetramer.</text>
</comment>
<evidence type="ECO:0000313" key="7">
    <source>
        <dbReference type="EMBL" id="MBE6834141.1"/>
    </source>
</evidence>
<dbReference type="FunFam" id="3.40.710.10:FF:000005">
    <property type="entry name" value="Glutaminase"/>
    <property type="match status" value="1"/>
</dbReference>
<comment type="catalytic activity">
    <reaction evidence="5 6">
        <text>L-glutamine + H2O = L-glutamate + NH4(+)</text>
        <dbReference type="Rhea" id="RHEA:15889"/>
        <dbReference type="ChEBI" id="CHEBI:15377"/>
        <dbReference type="ChEBI" id="CHEBI:28938"/>
        <dbReference type="ChEBI" id="CHEBI:29985"/>
        <dbReference type="ChEBI" id="CHEBI:58359"/>
        <dbReference type="EC" id="3.5.1.2"/>
    </reaction>
</comment>
<feature type="binding site" evidence="6">
    <location>
        <position position="241"/>
    </location>
    <ligand>
        <name>substrate</name>
    </ligand>
</feature>
<dbReference type="HAMAP" id="MF_00313">
    <property type="entry name" value="Glutaminase"/>
    <property type="match status" value="1"/>
</dbReference>
<feature type="binding site" evidence="6">
    <location>
        <position position="189"/>
    </location>
    <ligand>
        <name>substrate</name>
    </ligand>
</feature>
<keyword evidence="6" id="KW-0007">Acetylation</keyword>
<dbReference type="AlphaFoldDB" id="A0A928KXZ3"/>
<dbReference type="PANTHER" id="PTHR12544:SF29">
    <property type="entry name" value="GLUTAMINASE"/>
    <property type="match status" value="1"/>
</dbReference>
<protein>
    <recommendedName>
        <fullName evidence="3 6">Glutaminase</fullName>
        <ecNumber evidence="3 6">3.5.1.2</ecNumber>
    </recommendedName>
</protein>
<dbReference type="Pfam" id="PF04960">
    <property type="entry name" value="Glutaminase"/>
    <property type="match status" value="1"/>
</dbReference>
<feature type="binding site" evidence="6">
    <location>
        <position position="165"/>
    </location>
    <ligand>
        <name>substrate</name>
    </ligand>
</feature>
<accession>A0A928KXZ3</accession>
<evidence type="ECO:0000256" key="2">
    <source>
        <dbReference type="ARBA" id="ARBA00011881"/>
    </source>
</evidence>
<dbReference type="SUPFAM" id="SSF56601">
    <property type="entry name" value="beta-lactamase/transpeptidase-like"/>
    <property type="match status" value="1"/>
</dbReference>
<evidence type="ECO:0000256" key="6">
    <source>
        <dbReference type="HAMAP-Rule" id="MF_00313"/>
    </source>
</evidence>
<comment type="similarity">
    <text evidence="1 6">Belongs to the glutaminase family.</text>
</comment>
<reference evidence="7" key="1">
    <citation type="submission" date="2019-04" db="EMBL/GenBank/DDBJ databases">
        <title>Evolution of Biomass-Degrading Anaerobic Consortia Revealed by Metagenomics.</title>
        <authorList>
            <person name="Peng X."/>
        </authorList>
    </citation>
    <scope>NUCLEOTIDE SEQUENCE</scope>
    <source>
        <strain evidence="7">SIG551</strain>
    </source>
</reference>
<proteinExistence type="inferred from homology"/>
<comment type="caution">
    <text evidence="7">The sequence shown here is derived from an EMBL/GenBank/DDBJ whole genome shotgun (WGS) entry which is preliminary data.</text>
</comment>
<dbReference type="EMBL" id="SVNY01000005">
    <property type="protein sequence ID" value="MBE6834141.1"/>
    <property type="molecule type" value="Genomic_DNA"/>
</dbReference>
<gene>
    <name evidence="6 7" type="primary">glsA</name>
    <name evidence="7" type="ORF">E7512_11300</name>
</gene>
<feature type="binding site" evidence="6">
    <location>
        <position position="65"/>
    </location>
    <ligand>
        <name>substrate</name>
    </ligand>
</feature>
<evidence type="ECO:0000256" key="3">
    <source>
        <dbReference type="ARBA" id="ARBA00012918"/>
    </source>
</evidence>
<dbReference type="GO" id="GO:0006537">
    <property type="term" value="P:glutamate biosynthetic process"/>
    <property type="evidence" value="ECO:0007669"/>
    <property type="project" value="TreeGrafter"/>
</dbReference>
<evidence type="ECO:0000256" key="1">
    <source>
        <dbReference type="ARBA" id="ARBA00011076"/>
    </source>
</evidence>
<dbReference type="NCBIfam" id="TIGR03814">
    <property type="entry name" value="Gln_ase"/>
    <property type="match status" value="1"/>
</dbReference>
<dbReference type="Gene3D" id="3.40.710.10">
    <property type="entry name" value="DD-peptidase/beta-lactamase superfamily"/>
    <property type="match status" value="1"/>
</dbReference>
<dbReference type="GO" id="GO:0006543">
    <property type="term" value="P:L-glutamine catabolic process"/>
    <property type="evidence" value="ECO:0007669"/>
    <property type="project" value="TreeGrafter"/>
</dbReference>
<dbReference type="InterPro" id="IPR015868">
    <property type="entry name" value="Glutaminase"/>
</dbReference>